<evidence type="ECO:0000313" key="2">
    <source>
        <dbReference type="EMBL" id="PSR79680.1"/>
    </source>
</evidence>
<evidence type="ECO:0000256" key="1">
    <source>
        <dbReference type="SAM" id="MobiDB-lite"/>
    </source>
</evidence>
<dbReference type="InParanoid" id="A0A2T2ZYM4"/>
<evidence type="ECO:0000313" key="3">
    <source>
        <dbReference type="Proteomes" id="UP000241462"/>
    </source>
</evidence>
<proteinExistence type="predicted"/>
<dbReference type="EMBL" id="KZ678560">
    <property type="protein sequence ID" value="PSR79680.1"/>
    <property type="molecule type" value="Genomic_DNA"/>
</dbReference>
<reference evidence="2 3" key="1">
    <citation type="journal article" date="2018" name="Mycol. Prog.">
        <title>Coniella lustricola, a new species from submerged detritus.</title>
        <authorList>
            <person name="Raudabaugh D.B."/>
            <person name="Iturriaga T."/>
            <person name="Carver A."/>
            <person name="Mondo S."/>
            <person name="Pangilinan J."/>
            <person name="Lipzen A."/>
            <person name="He G."/>
            <person name="Amirebrahimi M."/>
            <person name="Grigoriev I.V."/>
            <person name="Miller A.N."/>
        </authorList>
    </citation>
    <scope>NUCLEOTIDE SEQUENCE [LARGE SCALE GENOMIC DNA]</scope>
    <source>
        <strain evidence="2 3">B22-T-1</strain>
    </source>
</reference>
<organism evidence="2 3">
    <name type="scientific">Coniella lustricola</name>
    <dbReference type="NCBI Taxonomy" id="2025994"/>
    <lineage>
        <taxon>Eukaryota</taxon>
        <taxon>Fungi</taxon>
        <taxon>Dikarya</taxon>
        <taxon>Ascomycota</taxon>
        <taxon>Pezizomycotina</taxon>
        <taxon>Sordariomycetes</taxon>
        <taxon>Sordariomycetidae</taxon>
        <taxon>Diaporthales</taxon>
        <taxon>Schizoparmaceae</taxon>
        <taxon>Coniella</taxon>
    </lineage>
</organism>
<protein>
    <submittedName>
        <fullName evidence="2">Uncharacterized protein</fullName>
    </submittedName>
</protein>
<accession>A0A2T2ZYM4</accession>
<feature type="region of interest" description="Disordered" evidence="1">
    <location>
        <begin position="206"/>
        <end position="243"/>
    </location>
</feature>
<sequence length="243" mass="26449">MSVREDAAPAADPPGFVVQSGRAVTTQQMDQMPGERRAFAAAAVVDNGSLARRLCGRYRVKPQRKDERGSVVSGHRCKLLLMSLTIERSTDEAEHKMTPVGHQLLQTRQGFGFCTAESIAQPFAWHEHAQLLCFAFSISIRSSTLPFSPSSTTRSVLVHPAARGGGLARGGKVTTGKRTRRWQRHHGKGCSREILLTGLAGQSASALDPKRWRQPQTLQKSGGKGSLRRADWSRSRMAGAAPP</sequence>
<dbReference type="AlphaFoldDB" id="A0A2T2ZYM4"/>
<name>A0A2T2ZYM4_9PEZI</name>
<keyword evidence="3" id="KW-1185">Reference proteome</keyword>
<gene>
    <name evidence="2" type="ORF">BD289DRAFT_89576</name>
</gene>
<dbReference type="Proteomes" id="UP000241462">
    <property type="component" value="Unassembled WGS sequence"/>
</dbReference>